<comment type="function">
    <text evidence="7">Catalyzes the reversible isomerization of glucose-6-phosphate to fructose-6-phosphate.</text>
</comment>
<dbReference type="RefSeq" id="WP_058512143.1">
    <property type="nucleotide sequence ID" value="NZ_LNYY01000021.1"/>
</dbReference>
<keyword evidence="7" id="KW-0963">Cytoplasm</keyword>
<feature type="active site" evidence="7">
    <location>
        <position position="473"/>
    </location>
</feature>
<accession>A0A0W0ZDL6</accession>
<name>A0A0W0ZDL6_9GAMM</name>
<dbReference type="PROSITE" id="PS00174">
    <property type="entry name" value="P_GLUCOSE_ISOMERASE_2"/>
    <property type="match status" value="1"/>
</dbReference>
<dbReference type="PROSITE" id="PS00765">
    <property type="entry name" value="P_GLUCOSE_ISOMERASE_1"/>
    <property type="match status" value="1"/>
</dbReference>
<dbReference type="GO" id="GO:0048029">
    <property type="term" value="F:monosaccharide binding"/>
    <property type="evidence" value="ECO:0007669"/>
    <property type="project" value="TreeGrafter"/>
</dbReference>
<dbReference type="GO" id="GO:0051156">
    <property type="term" value="P:glucose 6-phosphate metabolic process"/>
    <property type="evidence" value="ECO:0007669"/>
    <property type="project" value="TreeGrafter"/>
</dbReference>
<dbReference type="CDD" id="cd05016">
    <property type="entry name" value="SIS_PGI_2"/>
    <property type="match status" value="1"/>
</dbReference>
<evidence type="ECO:0000256" key="8">
    <source>
        <dbReference type="RuleBase" id="RU000612"/>
    </source>
</evidence>
<evidence type="ECO:0000313" key="9">
    <source>
        <dbReference type="EMBL" id="KTD67128.1"/>
    </source>
</evidence>
<sequence>MEQLTKMNSWKTLEKYAKTYVSHNPETKNYFISYDHITLDYTGQHVDSQIMDSLIELANECNLHDHINAMMSGKPINNTENRPVLHTALRAPENKAIWVNEQNIMPEVVNVRNTMKLIATKIRSGEWLGYSGKPITDVVNIGIGGSMLGPFFCIDALSDLVTDKLGFHFISDIDPKAFSRTTAKLNPETTLFIISSKSFTTPETLSHFQKALSWINQKHDFNRHFIAVTAQVKKAQEMGFETILPIWDWVGGRYSFCSAINLISCIAIGFDNFTEILTGAYEMDMHFCNEPFAKNLPVLMALFGIWNINFLNINNLLVMTYSQDLQNFVPYLQQLDMESNGKSINRQGRKVDYATGPIIWGGLGNHAQHSYYQLLCQGTHKVAADLICVRTFDGDAINKICRTHKEVLTKGSKHSENPYSYIGGETPVNLLCLTDCSPKTLGALIALYEHKIFVQGVIWNINSFDQPGVESSKEIARQNNWIN</sequence>
<dbReference type="InterPro" id="IPR035476">
    <property type="entry name" value="SIS_PGI_1"/>
</dbReference>
<evidence type="ECO:0000256" key="1">
    <source>
        <dbReference type="ARBA" id="ARBA00004926"/>
    </source>
</evidence>
<dbReference type="InterPro" id="IPR046348">
    <property type="entry name" value="SIS_dom_sf"/>
</dbReference>
<feature type="active site" evidence="7">
    <location>
        <position position="369"/>
    </location>
</feature>
<dbReference type="STRING" id="947033.Lste_3334"/>
<dbReference type="NCBIfam" id="NF001211">
    <property type="entry name" value="PRK00179.1"/>
    <property type="match status" value="1"/>
</dbReference>
<dbReference type="GO" id="GO:0005829">
    <property type="term" value="C:cytosol"/>
    <property type="evidence" value="ECO:0007669"/>
    <property type="project" value="TreeGrafter"/>
</dbReference>
<dbReference type="PROSITE" id="PS51463">
    <property type="entry name" value="P_GLUCOSE_ISOMERASE_3"/>
    <property type="match status" value="1"/>
</dbReference>
<proteinExistence type="inferred from homology"/>
<dbReference type="PRINTS" id="PR00662">
    <property type="entry name" value="G6PISOMERASE"/>
</dbReference>
<dbReference type="GO" id="GO:0006094">
    <property type="term" value="P:gluconeogenesis"/>
    <property type="evidence" value="ECO:0007669"/>
    <property type="project" value="UniProtKB-UniRule"/>
</dbReference>
<dbReference type="UniPathway" id="UPA00109">
    <property type="reaction ID" value="UER00181"/>
</dbReference>
<protein>
    <recommendedName>
        <fullName evidence="7">Glucose-6-phosphate isomerase</fullName>
        <shortName evidence="7">GPI</shortName>
        <ecNumber evidence="7">5.3.1.9</ecNumber>
    </recommendedName>
    <alternativeName>
        <fullName evidence="7">Phosphoglucose isomerase</fullName>
        <shortName evidence="7">PGI</shortName>
    </alternativeName>
    <alternativeName>
        <fullName evidence="7">Phosphohexose isomerase</fullName>
        <shortName evidence="7">PHI</shortName>
    </alternativeName>
</protein>
<reference evidence="9 10" key="1">
    <citation type="submission" date="2015-11" db="EMBL/GenBank/DDBJ databases">
        <title>Genomic analysis of 38 Legionella species identifies large and diverse effector repertoires.</title>
        <authorList>
            <person name="Burstein D."/>
            <person name="Amaro F."/>
            <person name="Zusman T."/>
            <person name="Lifshitz Z."/>
            <person name="Cohen O."/>
            <person name="Gilbert J.A."/>
            <person name="Pupko T."/>
            <person name="Shuman H.A."/>
            <person name="Segal G."/>
        </authorList>
    </citation>
    <scope>NUCLEOTIDE SEQUENCE [LARGE SCALE GENOMIC DNA]</scope>
    <source>
        <strain evidence="9 10">IMVS3376</strain>
    </source>
</reference>
<evidence type="ECO:0000256" key="5">
    <source>
        <dbReference type="ARBA" id="ARBA00023235"/>
    </source>
</evidence>
<comment type="pathway">
    <text evidence="7">Carbohydrate biosynthesis; gluconeogenesis.</text>
</comment>
<dbReference type="PATRIC" id="fig|947033.5.peg.3545"/>
<dbReference type="GO" id="GO:0006096">
    <property type="term" value="P:glycolytic process"/>
    <property type="evidence" value="ECO:0007669"/>
    <property type="project" value="UniProtKB-UniRule"/>
</dbReference>
<dbReference type="GO" id="GO:0004347">
    <property type="term" value="F:glucose-6-phosphate isomerase activity"/>
    <property type="evidence" value="ECO:0007669"/>
    <property type="project" value="UniProtKB-UniRule"/>
</dbReference>
<keyword evidence="4 7" id="KW-0324">Glycolysis</keyword>
<dbReference type="SUPFAM" id="SSF53697">
    <property type="entry name" value="SIS domain"/>
    <property type="match status" value="1"/>
</dbReference>
<dbReference type="InterPro" id="IPR035482">
    <property type="entry name" value="SIS_PGI_2"/>
</dbReference>
<dbReference type="EMBL" id="LNYY01000021">
    <property type="protein sequence ID" value="KTD67128.1"/>
    <property type="molecule type" value="Genomic_DNA"/>
</dbReference>
<feature type="active site" description="Proton donor" evidence="7">
    <location>
        <position position="338"/>
    </location>
</feature>
<dbReference type="EC" id="5.3.1.9" evidence="7"/>
<comment type="similarity">
    <text evidence="2 7 8">Belongs to the GPI family.</text>
</comment>
<gene>
    <name evidence="7 9" type="primary">pgi</name>
    <name evidence="9" type="ORF">Lste_3334</name>
</gene>
<keyword evidence="10" id="KW-1185">Reference proteome</keyword>
<dbReference type="Pfam" id="PF00342">
    <property type="entry name" value="PGI"/>
    <property type="match status" value="2"/>
</dbReference>
<dbReference type="UniPathway" id="UPA00138"/>
<dbReference type="Gene3D" id="3.40.50.10490">
    <property type="entry name" value="Glucose-6-phosphate isomerase like protein, domain 1"/>
    <property type="match status" value="2"/>
</dbReference>
<dbReference type="InterPro" id="IPR001672">
    <property type="entry name" value="G6P_Isomerase"/>
</dbReference>
<dbReference type="GO" id="GO:0097367">
    <property type="term" value="F:carbohydrate derivative binding"/>
    <property type="evidence" value="ECO:0007669"/>
    <property type="project" value="InterPro"/>
</dbReference>
<dbReference type="HAMAP" id="MF_00473">
    <property type="entry name" value="G6P_isomerase"/>
    <property type="match status" value="1"/>
</dbReference>
<dbReference type="OrthoDB" id="140919at2"/>
<comment type="caution">
    <text evidence="9">The sequence shown here is derived from an EMBL/GenBank/DDBJ whole genome shotgun (WGS) entry which is preliminary data.</text>
</comment>
<evidence type="ECO:0000256" key="4">
    <source>
        <dbReference type="ARBA" id="ARBA00023152"/>
    </source>
</evidence>
<keyword evidence="3 7" id="KW-0312">Gluconeogenesis</keyword>
<evidence type="ECO:0000256" key="7">
    <source>
        <dbReference type="HAMAP-Rule" id="MF_00473"/>
    </source>
</evidence>
<keyword evidence="5 7" id="KW-0413">Isomerase</keyword>
<dbReference type="PANTHER" id="PTHR11469">
    <property type="entry name" value="GLUCOSE-6-PHOSPHATE ISOMERASE"/>
    <property type="match status" value="1"/>
</dbReference>
<evidence type="ECO:0000313" key="10">
    <source>
        <dbReference type="Proteomes" id="UP000054926"/>
    </source>
</evidence>
<organism evidence="9 10">
    <name type="scientific">Legionella steelei</name>
    <dbReference type="NCBI Taxonomy" id="947033"/>
    <lineage>
        <taxon>Bacteria</taxon>
        <taxon>Pseudomonadati</taxon>
        <taxon>Pseudomonadota</taxon>
        <taxon>Gammaproteobacteria</taxon>
        <taxon>Legionellales</taxon>
        <taxon>Legionellaceae</taxon>
        <taxon>Legionella</taxon>
    </lineage>
</organism>
<comment type="subcellular location">
    <subcellularLocation>
        <location evidence="7">Cytoplasm</location>
    </subcellularLocation>
</comment>
<comment type="catalytic activity">
    <reaction evidence="6 7 8">
        <text>alpha-D-glucose 6-phosphate = beta-D-fructose 6-phosphate</text>
        <dbReference type="Rhea" id="RHEA:11816"/>
        <dbReference type="ChEBI" id="CHEBI:57634"/>
        <dbReference type="ChEBI" id="CHEBI:58225"/>
        <dbReference type="EC" id="5.3.1.9"/>
    </reaction>
</comment>
<dbReference type="AlphaFoldDB" id="A0A0W0ZDL6"/>
<comment type="pathway">
    <text evidence="1 7 8">Carbohydrate degradation; glycolysis; D-glyceraldehyde 3-phosphate and glycerone phosphate from D-glucose: step 2/4.</text>
</comment>
<dbReference type="CDD" id="cd05015">
    <property type="entry name" value="SIS_PGI_1"/>
    <property type="match status" value="1"/>
</dbReference>
<evidence type="ECO:0000256" key="6">
    <source>
        <dbReference type="ARBA" id="ARBA00029321"/>
    </source>
</evidence>
<dbReference type="Proteomes" id="UP000054926">
    <property type="component" value="Unassembled WGS sequence"/>
</dbReference>
<evidence type="ECO:0000256" key="3">
    <source>
        <dbReference type="ARBA" id="ARBA00022432"/>
    </source>
</evidence>
<dbReference type="InterPro" id="IPR018189">
    <property type="entry name" value="Phosphoglucose_isomerase_CS"/>
</dbReference>
<evidence type="ECO:0000256" key="2">
    <source>
        <dbReference type="ARBA" id="ARBA00006604"/>
    </source>
</evidence>
<dbReference type="PANTHER" id="PTHR11469:SF1">
    <property type="entry name" value="GLUCOSE-6-PHOSPHATE ISOMERASE"/>
    <property type="match status" value="1"/>
</dbReference>